<keyword evidence="1" id="KW-0472">Membrane</keyword>
<protein>
    <recommendedName>
        <fullName evidence="4">ATP synthase protein I</fullName>
    </recommendedName>
</protein>
<dbReference type="EMBL" id="JAJNDB010000007">
    <property type="protein sequence ID" value="MCD2196939.1"/>
    <property type="molecule type" value="Genomic_DNA"/>
</dbReference>
<comment type="caution">
    <text evidence="2">The sequence shown here is derived from an EMBL/GenBank/DDBJ whole genome shotgun (WGS) entry which is preliminary data.</text>
</comment>
<sequence>MLTVPGATREAFRTSLIVAVVLGVLGLVAGYLFGAAGIAAFGCFGLLLGAANALMVQRSVLRQSAEDLPSKAALVRGVGARLALVTAVSVALALIFFPTGLGTFLGLALFQVINTIVGSVPALKELRK</sequence>
<keyword evidence="1" id="KW-1133">Transmembrane helix</keyword>
<feature type="transmembrane region" description="Helical" evidence="1">
    <location>
        <begin position="78"/>
        <end position="97"/>
    </location>
</feature>
<name>A0ABS8PFL3_9PSEU</name>
<evidence type="ECO:0000256" key="1">
    <source>
        <dbReference type="SAM" id="Phobius"/>
    </source>
</evidence>
<keyword evidence="3" id="KW-1185">Reference proteome</keyword>
<gene>
    <name evidence="2" type="ORF">LQ327_26565</name>
</gene>
<dbReference type="Proteomes" id="UP001199469">
    <property type="component" value="Unassembled WGS sequence"/>
</dbReference>
<evidence type="ECO:0000313" key="3">
    <source>
        <dbReference type="Proteomes" id="UP001199469"/>
    </source>
</evidence>
<dbReference type="RefSeq" id="WP_230738833.1">
    <property type="nucleotide sequence ID" value="NZ_JAJNDB010000007.1"/>
</dbReference>
<keyword evidence="1" id="KW-0812">Transmembrane</keyword>
<evidence type="ECO:0008006" key="4">
    <source>
        <dbReference type="Google" id="ProtNLM"/>
    </source>
</evidence>
<accession>A0ABS8PFL3</accession>
<reference evidence="2 3" key="1">
    <citation type="submission" date="2021-11" db="EMBL/GenBank/DDBJ databases">
        <title>Draft genome sequence of Actinomycetospora sp. SF1 isolated from the rhizosphere soil.</title>
        <authorList>
            <person name="Duangmal K."/>
            <person name="Chantavorakit T."/>
        </authorList>
    </citation>
    <scope>NUCLEOTIDE SEQUENCE [LARGE SCALE GENOMIC DNA]</scope>
    <source>
        <strain evidence="2 3">TBRC 5722</strain>
    </source>
</reference>
<feature type="transmembrane region" description="Helical" evidence="1">
    <location>
        <begin position="38"/>
        <end position="57"/>
    </location>
</feature>
<feature type="transmembrane region" description="Helical" evidence="1">
    <location>
        <begin position="12"/>
        <end position="32"/>
    </location>
</feature>
<feature type="transmembrane region" description="Helical" evidence="1">
    <location>
        <begin position="103"/>
        <end position="123"/>
    </location>
</feature>
<evidence type="ECO:0000313" key="2">
    <source>
        <dbReference type="EMBL" id="MCD2196939.1"/>
    </source>
</evidence>
<organism evidence="2 3">
    <name type="scientific">Actinomycetospora endophytica</name>
    <dbReference type="NCBI Taxonomy" id="2291215"/>
    <lineage>
        <taxon>Bacteria</taxon>
        <taxon>Bacillati</taxon>
        <taxon>Actinomycetota</taxon>
        <taxon>Actinomycetes</taxon>
        <taxon>Pseudonocardiales</taxon>
        <taxon>Pseudonocardiaceae</taxon>
        <taxon>Actinomycetospora</taxon>
    </lineage>
</organism>
<proteinExistence type="predicted"/>